<dbReference type="GO" id="GO:0003743">
    <property type="term" value="F:translation initiation factor activity"/>
    <property type="evidence" value="ECO:0007669"/>
    <property type="project" value="UniProtKB-KW"/>
</dbReference>
<dbReference type="PROSITE" id="PS00938">
    <property type="entry name" value="IF3"/>
    <property type="match status" value="1"/>
</dbReference>
<dbReference type="PANTHER" id="PTHR10938">
    <property type="entry name" value="TRANSLATION INITIATION FACTOR IF-3"/>
    <property type="match status" value="1"/>
</dbReference>
<organism evidence="8 9">
    <name type="scientific">Nodularia harveyana UHCC-0300</name>
    <dbReference type="NCBI Taxonomy" id="2974287"/>
    <lineage>
        <taxon>Bacteria</taxon>
        <taxon>Bacillati</taxon>
        <taxon>Cyanobacteriota</taxon>
        <taxon>Cyanophyceae</taxon>
        <taxon>Nostocales</taxon>
        <taxon>Nodulariaceae</taxon>
        <taxon>Nodularia</taxon>
    </lineage>
</organism>
<dbReference type="RefSeq" id="WP_323195541.1">
    <property type="nucleotide sequence ID" value="NZ_JAYGHG010000008.1"/>
</dbReference>
<evidence type="ECO:0000256" key="1">
    <source>
        <dbReference type="ARBA" id="ARBA00005439"/>
    </source>
</evidence>
<feature type="domain" description="Translation initiation factor 3 C-terminal" evidence="6">
    <location>
        <begin position="119"/>
        <end position="188"/>
    </location>
</feature>
<evidence type="ECO:0000259" key="6">
    <source>
        <dbReference type="Pfam" id="PF00707"/>
    </source>
</evidence>
<dbReference type="NCBIfam" id="TIGR00168">
    <property type="entry name" value="infC"/>
    <property type="match status" value="1"/>
</dbReference>
<dbReference type="EMBL" id="JAYGHG010000008">
    <property type="protein sequence ID" value="MEA5581208.1"/>
    <property type="molecule type" value="Genomic_DNA"/>
</dbReference>
<proteinExistence type="inferred from homology"/>
<evidence type="ECO:0000313" key="9">
    <source>
        <dbReference type="Proteomes" id="UP001302120"/>
    </source>
</evidence>
<comment type="caution">
    <text evidence="8">The sequence shown here is derived from an EMBL/GenBank/DDBJ whole genome shotgun (WGS) entry which is preliminary data.</text>
</comment>
<protein>
    <recommendedName>
        <fullName evidence="4 5">Translation initiation factor IF-3</fullName>
    </recommendedName>
</protein>
<evidence type="ECO:0000259" key="7">
    <source>
        <dbReference type="Pfam" id="PF05198"/>
    </source>
</evidence>
<comment type="similarity">
    <text evidence="1 5">Belongs to the IF-3 family.</text>
</comment>
<name>A0ABU5UD03_9CYAN</name>
<sequence length="200" mass="23028">MIVFPVRIKAYKPILWIFFHIIRNYRLQTTILNEEETIIVVKKQLINEQIKSSQVYLIDHENNNRGLIDTSEALQIAESVELDLVLVSEGKDAPVAKILNYGKLQYQKKKRQTQSARPTVKEVRFRPNVGVADYNLRIEQAAQWLSKGDSVKFAIRLRGREHQHREQAGEMLDRIVSALSEVGKVQSLDKRSLIVQVIPA</sequence>
<dbReference type="Gene3D" id="3.30.110.10">
    <property type="entry name" value="Translation initiation factor 3 (IF-3), C-terminal domain"/>
    <property type="match status" value="1"/>
</dbReference>
<dbReference type="InterPro" id="IPR019814">
    <property type="entry name" value="Translation_initiation_fac_3_N"/>
</dbReference>
<dbReference type="InterPro" id="IPR019815">
    <property type="entry name" value="Translation_initiation_fac_3_C"/>
</dbReference>
<evidence type="ECO:0000256" key="5">
    <source>
        <dbReference type="RuleBase" id="RU000646"/>
    </source>
</evidence>
<comment type="subunit">
    <text evidence="5">Monomer.</text>
</comment>
<gene>
    <name evidence="8" type="primary">infC</name>
    <name evidence="8" type="ORF">VB620_07630</name>
</gene>
<evidence type="ECO:0000256" key="4">
    <source>
        <dbReference type="NCBIfam" id="TIGR00168"/>
    </source>
</evidence>
<dbReference type="InterPro" id="IPR001288">
    <property type="entry name" value="Translation_initiation_fac_3"/>
</dbReference>
<dbReference type="PANTHER" id="PTHR10938:SF0">
    <property type="entry name" value="TRANSLATION INITIATION FACTOR IF-3, MITOCHONDRIAL"/>
    <property type="match status" value="1"/>
</dbReference>
<keyword evidence="3 5" id="KW-0648">Protein biosynthesis</keyword>
<comment type="function">
    <text evidence="5">IF-3 binds to the 30S ribosomal subunit and shifts the equilibrium between 70S ribosomes and their 50S and 30S subunits in favor of the free subunits, thus enhancing the availability of 30S subunits on which protein synthesis initiation begins.</text>
</comment>
<evidence type="ECO:0000256" key="3">
    <source>
        <dbReference type="ARBA" id="ARBA00022917"/>
    </source>
</evidence>
<dbReference type="Proteomes" id="UP001302120">
    <property type="component" value="Unassembled WGS sequence"/>
</dbReference>
<dbReference type="Pfam" id="PF05198">
    <property type="entry name" value="IF3_N"/>
    <property type="match status" value="1"/>
</dbReference>
<dbReference type="SUPFAM" id="SSF54364">
    <property type="entry name" value="Translation initiation factor IF3, N-terminal domain"/>
    <property type="match status" value="1"/>
</dbReference>
<keyword evidence="2 5" id="KW-0396">Initiation factor</keyword>
<reference evidence="8 9" key="1">
    <citation type="submission" date="2023-12" db="EMBL/GenBank/DDBJ databases">
        <title>Baltic Sea Cyanobacteria.</title>
        <authorList>
            <person name="Delbaje E."/>
            <person name="Fewer D.P."/>
            <person name="Shishido T.K."/>
        </authorList>
    </citation>
    <scope>NUCLEOTIDE SEQUENCE [LARGE SCALE GENOMIC DNA]</scope>
    <source>
        <strain evidence="8 9">UHCC-0300</strain>
    </source>
</reference>
<dbReference type="InterPro" id="IPR036787">
    <property type="entry name" value="T_IF-3_N_sf"/>
</dbReference>
<comment type="subcellular location">
    <subcellularLocation>
        <location evidence="5">Cytoplasm</location>
    </subcellularLocation>
</comment>
<dbReference type="Pfam" id="PF00707">
    <property type="entry name" value="IF3_C"/>
    <property type="match status" value="1"/>
</dbReference>
<dbReference type="SUPFAM" id="SSF55200">
    <property type="entry name" value="Translation initiation factor IF3, C-terminal domain"/>
    <property type="match status" value="1"/>
</dbReference>
<accession>A0ABU5UD03</accession>
<dbReference type="InterPro" id="IPR036788">
    <property type="entry name" value="T_IF-3_C_sf"/>
</dbReference>
<evidence type="ECO:0000313" key="8">
    <source>
        <dbReference type="EMBL" id="MEA5581208.1"/>
    </source>
</evidence>
<dbReference type="Gene3D" id="3.10.20.80">
    <property type="entry name" value="Translation initiation factor 3 (IF-3), N-terminal domain"/>
    <property type="match status" value="1"/>
</dbReference>
<keyword evidence="9" id="KW-1185">Reference proteome</keyword>
<dbReference type="InterPro" id="IPR019813">
    <property type="entry name" value="Translation_initiation_fac3_CS"/>
</dbReference>
<feature type="domain" description="Translation initiation factor 3 N-terminal" evidence="7">
    <location>
        <begin position="46"/>
        <end position="113"/>
    </location>
</feature>
<evidence type="ECO:0000256" key="2">
    <source>
        <dbReference type="ARBA" id="ARBA00022540"/>
    </source>
</evidence>